<organism evidence="8 9">
    <name type="scientific">Maudiozyma humilis</name>
    <name type="common">Sour dough yeast</name>
    <name type="synonym">Kazachstania humilis</name>
    <dbReference type="NCBI Taxonomy" id="51915"/>
    <lineage>
        <taxon>Eukaryota</taxon>
        <taxon>Fungi</taxon>
        <taxon>Dikarya</taxon>
        <taxon>Ascomycota</taxon>
        <taxon>Saccharomycotina</taxon>
        <taxon>Saccharomycetes</taxon>
        <taxon>Saccharomycetales</taxon>
        <taxon>Saccharomycetaceae</taxon>
        <taxon>Maudiozyma</taxon>
    </lineage>
</organism>
<dbReference type="PANTHER" id="PTHR45649:SF6">
    <property type="entry name" value="GABA-SPECIFIC PERMEASE"/>
    <property type="match status" value="1"/>
</dbReference>
<dbReference type="GO" id="GO:0015101">
    <property type="term" value="F:organic cation transmembrane transporter activity"/>
    <property type="evidence" value="ECO:0007669"/>
    <property type="project" value="UniProtKB-ARBA"/>
</dbReference>
<keyword evidence="2" id="KW-0813">Transport</keyword>
<evidence type="ECO:0000256" key="4">
    <source>
        <dbReference type="ARBA" id="ARBA00022989"/>
    </source>
</evidence>
<accession>A0AAV5S9J3</accession>
<feature type="transmembrane region" description="Helical" evidence="7">
    <location>
        <begin position="454"/>
        <end position="477"/>
    </location>
</feature>
<evidence type="ECO:0000313" key="8">
    <source>
        <dbReference type="EMBL" id="GMM59217.1"/>
    </source>
</evidence>
<evidence type="ECO:0000256" key="1">
    <source>
        <dbReference type="ARBA" id="ARBA00004141"/>
    </source>
</evidence>
<evidence type="ECO:0000313" key="9">
    <source>
        <dbReference type="Proteomes" id="UP001377567"/>
    </source>
</evidence>
<proteinExistence type="inferred from homology"/>
<evidence type="ECO:0000256" key="6">
    <source>
        <dbReference type="ARBA" id="ARBA00061200"/>
    </source>
</evidence>
<evidence type="ECO:0000256" key="2">
    <source>
        <dbReference type="ARBA" id="ARBA00022448"/>
    </source>
</evidence>
<dbReference type="InterPro" id="IPR002293">
    <property type="entry name" value="AA/rel_permease1"/>
</dbReference>
<feature type="transmembrane region" description="Helical" evidence="7">
    <location>
        <begin position="120"/>
        <end position="153"/>
    </location>
</feature>
<feature type="transmembrane region" description="Helical" evidence="7">
    <location>
        <begin position="526"/>
        <end position="546"/>
    </location>
</feature>
<dbReference type="PIRSF" id="PIRSF006060">
    <property type="entry name" value="AA_transporter"/>
    <property type="match status" value="1"/>
</dbReference>
<feature type="transmembrane region" description="Helical" evidence="7">
    <location>
        <begin position="375"/>
        <end position="398"/>
    </location>
</feature>
<feature type="transmembrane region" description="Helical" evidence="7">
    <location>
        <begin position="237"/>
        <end position="258"/>
    </location>
</feature>
<dbReference type="PANTHER" id="PTHR45649">
    <property type="entry name" value="AMINO-ACID PERMEASE BAT1"/>
    <property type="match status" value="1"/>
</dbReference>
<keyword evidence="4 7" id="KW-1133">Transmembrane helix</keyword>
<dbReference type="Proteomes" id="UP001377567">
    <property type="component" value="Unassembled WGS sequence"/>
</dbReference>
<comment type="subcellular location">
    <subcellularLocation>
        <location evidence="1">Membrane</location>
        <topology evidence="1">Multi-pass membrane protein</topology>
    </subcellularLocation>
</comment>
<feature type="transmembrane region" description="Helical" evidence="7">
    <location>
        <begin position="88"/>
        <end position="108"/>
    </location>
</feature>
<dbReference type="EMBL" id="BTGD01000027">
    <property type="protein sequence ID" value="GMM59217.1"/>
    <property type="molecule type" value="Genomic_DNA"/>
</dbReference>
<reference evidence="8 9" key="1">
    <citation type="journal article" date="2023" name="Elife">
        <title>Identification of key yeast species and microbe-microbe interactions impacting larval growth of Drosophila in the wild.</title>
        <authorList>
            <person name="Mure A."/>
            <person name="Sugiura Y."/>
            <person name="Maeda R."/>
            <person name="Honda K."/>
            <person name="Sakurai N."/>
            <person name="Takahashi Y."/>
            <person name="Watada M."/>
            <person name="Katoh T."/>
            <person name="Gotoh A."/>
            <person name="Gotoh Y."/>
            <person name="Taniguchi I."/>
            <person name="Nakamura K."/>
            <person name="Hayashi T."/>
            <person name="Katayama T."/>
            <person name="Uemura T."/>
            <person name="Hattori Y."/>
        </authorList>
    </citation>
    <scope>NUCLEOTIDE SEQUENCE [LARGE SCALE GENOMIC DNA]</scope>
    <source>
        <strain evidence="8 9">KH-74</strain>
    </source>
</reference>
<dbReference type="Gene3D" id="1.20.1740.10">
    <property type="entry name" value="Amino acid/polyamine transporter I"/>
    <property type="match status" value="1"/>
</dbReference>
<keyword evidence="9" id="KW-1185">Reference proteome</keyword>
<gene>
    <name evidence="8" type="ORF">DAKH74_058340</name>
</gene>
<dbReference type="AlphaFoldDB" id="A0AAV5S9J3"/>
<comment type="caution">
    <text evidence="8">The sequence shown here is derived from an EMBL/GenBank/DDBJ whole genome shotgun (WGS) entry which is preliminary data.</text>
</comment>
<name>A0AAV5S9J3_MAUHU</name>
<feature type="transmembrane region" description="Helical" evidence="7">
    <location>
        <begin position="165"/>
        <end position="190"/>
    </location>
</feature>
<feature type="transmembrane region" description="Helical" evidence="7">
    <location>
        <begin position="323"/>
        <end position="347"/>
    </location>
</feature>
<feature type="transmembrane region" description="Helical" evidence="7">
    <location>
        <begin position="210"/>
        <end position="230"/>
    </location>
</feature>
<dbReference type="Pfam" id="PF13520">
    <property type="entry name" value="AA_permease_2"/>
    <property type="match status" value="1"/>
</dbReference>
<evidence type="ECO:0000256" key="5">
    <source>
        <dbReference type="ARBA" id="ARBA00023136"/>
    </source>
</evidence>
<dbReference type="FunFam" id="1.20.1740.10:FF:000046">
    <property type="entry name" value="Amino-acid permease, putative"/>
    <property type="match status" value="1"/>
</dbReference>
<comment type="similarity">
    <text evidence="6">Belongs to the amino acid-polyamine-organocation (APC) superfamily. Amino acid/choline transporter (ACT) (TC 2.A.3.4) family.</text>
</comment>
<evidence type="ECO:0000256" key="3">
    <source>
        <dbReference type="ARBA" id="ARBA00022692"/>
    </source>
</evidence>
<keyword evidence="5 7" id="KW-0472">Membrane</keyword>
<dbReference type="GO" id="GO:0016020">
    <property type="term" value="C:membrane"/>
    <property type="evidence" value="ECO:0007669"/>
    <property type="project" value="UniProtKB-SubCell"/>
</dbReference>
<sequence length="582" mass="63630">MALQINIHPSTFTMSDIKLHKIGIERITIDEEVGSVSEVTDFKELRSVRSKTGAGEVNYINSAGPVDDNQLLAEIGYKQELSRQFSTIQVFGIAFSIMGLLPSIASVMAGGLGGGSVSLVWGWFISGIFILMIGATMAENASAIPTAGGLYYWTYYYAPEGYKEVLSFIIGCSNSIALAAGICSVDYGLAEEILAAVIISKDGNFTPTSGMTYGVFAAAVVSMVLCTSVASKAVARLQAFSICANLFIIILLFIALPIGTKNKYGGFNDGAFIFGKFQNFSDWNNGWQFCIAGLMPAIWTIGSFDSCVHQSEEAKDAKRSVPIGIMGSITACWVLGWMILICLMACVDKDMDRVINNPYGFAMAQIVYDSLGKKWAIAFMSLIAFCQYLMGSSIVTAISRQAYAFARDDGLPFSKYIKRVGKTSKIPFFAILFSCTISLLLGLLCLIDATAANALFSLAVAGNYVSWSTPTIMRLTFGKDLFRPGPFYLGDFWSPTISWIGVIFQYFIILIVMFPSQQKGLTKNTMNYACVIGPGLWFLSWVYYMVYKKKYYHGPKSNLSDEQYIDAVGADVIDEMLAPKSE</sequence>
<evidence type="ECO:0000256" key="7">
    <source>
        <dbReference type="SAM" id="Phobius"/>
    </source>
</evidence>
<feature type="transmembrane region" description="Helical" evidence="7">
    <location>
        <begin position="426"/>
        <end position="447"/>
    </location>
</feature>
<protein>
    <submittedName>
        <fullName evidence="8">Uga4 protein</fullName>
    </submittedName>
</protein>
<feature type="transmembrane region" description="Helical" evidence="7">
    <location>
        <begin position="497"/>
        <end position="514"/>
    </location>
</feature>
<keyword evidence="3 7" id="KW-0812">Transmembrane</keyword>